<organism evidence="2 3">
    <name type="scientific">Laodelphax striatellus</name>
    <name type="common">Small brown planthopper</name>
    <name type="synonym">Delphax striatella</name>
    <dbReference type="NCBI Taxonomy" id="195883"/>
    <lineage>
        <taxon>Eukaryota</taxon>
        <taxon>Metazoa</taxon>
        <taxon>Ecdysozoa</taxon>
        <taxon>Arthropoda</taxon>
        <taxon>Hexapoda</taxon>
        <taxon>Insecta</taxon>
        <taxon>Pterygota</taxon>
        <taxon>Neoptera</taxon>
        <taxon>Paraneoptera</taxon>
        <taxon>Hemiptera</taxon>
        <taxon>Auchenorrhyncha</taxon>
        <taxon>Fulgoroidea</taxon>
        <taxon>Delphacidae</taxon>
        <taxon>Criomorphinae</taxon>
        <taxon>Laodelphax</taxon>
    </lineage>
</organism>
<proteinExistence type="inferred from homology"/>
<name>A0A482X560_LAOST</name>
<dbReference type="AlphaFoldDB" id="A0A482X560"/>
<dbReference type="GO" id="GO:0023052">
    <property type="term" value="P:signaling"/>
    <property type="evidence" value="ECO:0007669"/>
    <property type="project" value="InterPro"/>
</dbReference>
<dbReference type="InParanoid" id="A0A482X560"/>
<dbReference type="InterPro" id="IPR005026">
    <property type="entry name" value="SAPAP"/>
</dbReference>
<comment type="similarity">
    <text evidence="1">Belongs to the SAPAP family.</text>
</comment>
<evidence type="ECO:0000256" key="1">
    <source>
        <dbReference type="ARBA" id="ARBA00008839"/>
    </source>
</evidence>
<dbReference type="PANTHER" id="PTHR12353:SF1">
    <property type="entry name" value="DISKS LARGE-ASSOCIATED PROTEIN 5"/>
    <property type="match status" value="1"/>
</dbReference>
<dbReference type="Proteomes" id="UP000291343">
    <property type="component" value="Unassembled WGS sequence"/>
</dbReference>
<protein>
    <submittedName>
        <fullName evidence="2">Uncharacterized protein</fullName>
    </submittedName>
</protein>
<keyword evidence="3" id="KW-1185">Reference proteome</keyword>
<dbReference type="OrthoDB" id="10023951at2759"/>
<dbReference type="Pfam" id="PF03359">
    <property type="entry name" value="GKAP"/>
    <property type="match status" value="1"/>
</dbReference>
<evidence type="ECO:0000313" key="3">
    <source>
        <dbReference type="Proteomes" id="UP000291343"/>
    </source>
</evidence>
<comment type="caution">
    <text evidence="2">The sequence shown here is derived from an EMBL/GenBank/DDBJ whole genome shotgun (WGS) entry which is preliminary data.</text>
</comment>
<dbReference type="PANTHER" id="PTHR12353">
    <property type="entry name" value="DISKS LARGE-ASSOCIATED PROTEIN DAP SAP90/PSD-95-ASSOCIATED PROTEIN"/>
    <property type="match status" value="1"/>
</dbReference>
<dbReference type="STRING" id="195883.A0A482X560"/>
<dbReference type="SMR" id="A0A482X560"/>
<accession>A0A482X560</accession>
<gene>
    <name evidence="2" type="ORF">LSTR_LSTR011191</name>
</gene>
<reference evidence="2 3" key="1">
    <citation type="journal article" date="2017" name="Gigascience">
        <title>Genome sequence of the small brown planthopper, Laodelphax striatellus.</title>
        <authorList>
            <person name="Zhu J."/>
            <person name="Jiang F."/>
            <person name="Wang X."/>
            <person name="Yang P."/>
            <person name="Bao Y."/>
            <person name="Zhao W."/>
            <person name="Wang W."/>
            <person name="Lu H."/>
            <person name="Wang Q."/>
            <person name="Cui N."/>
            <person name="Li J."/>
            <person name="Chen X."/>
            <person name="Luo L."/>
            <person name="Yu J."/>
            <person name="Kang L."/>
            <person name="Cui F."/>
        </authorList>
    </citation>
    <scope>NUCLEOTIDE SEQUENCE [LARGE SCALE GENOMIC DNA]</scope>
    <source>
        <strain evidence="2">Lst14</strain>
    </source>
</reference>
<evidence type="ECO:0000313" key="2">
    <source>
        <dbReference type="EMBL" id="RZF40421.1"/>
    </source>
</evidence>
<dbReference type="EMBL" id="QKKF02018245">
    <property type="protein sequence ID" value="RZF40421.1"/>
    <property type="molecule type" value="Genomic_DNA"/>
</dbReference>
<sequence length="111" mass="12919">MMDVSDTFQVRLEEESHNLLVLCNRWQTVLDSAGNIPKEMQDDIRRAVGQTKLLVNEKLKQFKDLLKKFQKGDGDESITPNDLEGFWELVLIQVNDVKGKFSRLEHWSKSK</sequence>